<gene>
    <name evidence="1" type="ORF">BOTBODRAFT_121543</name>
</gene>
<evidence type="ECO:0000313" key="2">
    <source>
        <dbReference type="Proteomes" id="UP000027195"/>
    </source>
</evidence>
<dbReference type="HOGENOM" id="CLU_017008_0_0_1"/>
<sequence length="576" mass="64882">MPKPAQRLSSERKFLAASSRLDDYQRIMMAIVREDIPCLQAIIRRAFRNHVSLKEILHRLGNAMDRAYHSRLYTDDDFDIARLCMRLGGPKLVYALHQYTNIPSLRTIQRHSIRIQIRPSLGTISSIEVGANIRSVTQFVTARAARGHSFSLDETALEERPRYYPESHSLGGLCCEHSWRVDARITCLESILIISEKLKENVVHWGKEATVGAVSPFSRDSYSPMPILVSPTCKKESPEKMVDTYKIVLQEWDVVAPRLGSIWEFGSDGDPSRRASFHPFLMQHTLRPSDPLYGELARLPLLNLQTGPQNITMDFDYKHLFKRIMHLLRQEHGIMIGDCLITPDILVRHLRRLSGMDAFKVYALMNPHDKQNVPSAVQLLCSVVAVSKLPTDGLNPSEQKICAALTVLGSWIASIVEPFIDPSMSLTQQLESLSTAGHVMLALFSFNRSSFIPGAQYHDIAAMVKNAFFCVAKQKILDSDGEFFLSQLGDDRLENLFGRVRTLIHNIRNVDLMQLTDHIGSASEVDAVMMRHPSWDAADRRRSISGSVSVDHISPACWTGDVHVARVSLFTSWTVG</sequence>
<dbReference type="InParanoid" id="A0A067LVY7"/>
<dbReference type="EMBL" id="KL198136">
    <property type="protein sequence ID" value="KDQ06435.1"/>
    <property type="molecule type" value="Genomic_DNA"/>
</dbReference>
<reference evidence="2" key="1">
    <citation type="journal article" date="2014" name="Proc. Natl. Acad. Sci. U.S.A.">
        <title>Extensive sampling of basidiomycete genomes demonstrates inadequacy of the white-rot/brown-rot paradigm for wood decay fungi.</title>
        <authorList>
            <person name="Riley R."/>
            <person name="Salamov A.A."/>
            <person name="Brown D.W."/>
            <person name="Nagy L.G."/>
            <person name="Floudas D."/>
            <person name="Held B.W."/>
            <person name="Levasseur A."/>
            <person name="Lombard V."/>
            <person name="Morin E."/>
            <person name="Otillar R."/>
            <person name="Lindquist E.A."/>
            <person name="Sun H."/>
            <person name="LaButti K.M."/>
            <person name="Schmutz J."/>
            <person name="Jabbour D."/>
            <person name="Luo H."/>
            <person name="Baker S.E."/>
            <person name="Pisabarro A.G."/>
            <person name="Walton J.D."/>
            <person name="Blanchette R.A."/>
            <person name="Henrissat B."/>
            <person name="Martin F."/>
            <person name="Cullen D."/>
            <person name="Hibbett D.S."/>
            <person name="Grigoriev I.V."/>
        </authorList>
    </citation>
    <scope>NUCLEOTIDE SEQUENCE [LARGE SCALE GENOMIC DNA]</scope>
    <source>
        <strain evidence="2">FD-172 SS1</strain>
    </source>
</reference>
<name>A0A067LVY7_BOTB1</name>
<protein>
    <submittedName>
        <fullName evidence="1">Uncharacterized protein</fullName>
    </submittedName>
</protein>
<proteinExistence type="predicted"/>
<keyword evidence="2" id="KW-1185">Reference proteome</keyword>
<dbReference type="AlphaFoldDB" id="A0A067LVY7"/>
<organism evidence="1 2">
    <name type="scientific">Botryobasidium botryosum (strain FD-172 SS1)</name>
    <dbReference type="NCBI Taxonomy" id="930990"/>
    <lineage>
        <taxon>Eukaryota</taxon>
        <taxon>Fungi</taxon>
        <taxon>Dikarya</taxon>
        <taxon>Basidiomycota</taxon>
        <taxon>Agaricomycotina</taxon>
        <taxon>Agaricomycetes</taxon>
        <taxon>Cantharellales</taxon>
        <taxon>Botryobasidiaceae</taxon>
        <taxon>Botryobasidium</taxon>
    </lineage>
</organism>
<dbReference type="STRING" id="930990.A0A067LVY7"/>
<feature type="non-terminal residue" evidence="1">
    <location>
        <position position="576"/>
    </location>
</feature>
<dbReference type="Proteomes" id="UP000027195">
    <property type="component" value="Unassembled WGS sequence"/>
</dbReference>
<evidence type="ECO:0000313" key="1">
    <source>
        <dbReference type="EMBL" id="KDQ06435.1"/>
    </source>
</evidence>
<accession>A0A067LVY7</accession>
<dbReference type="OrthoDB" id="3048541at2759"/>